<proteinExistence type="predicted"/>
<dbReference type="AlphaFoldDB" id="A0A5C4J0V2"/>
<reference evidence="2 3" key="1">
    <citation type="submission" date="2019-05" db="EMBL/GenBank/DDBJ databases">
        <title>Draft genome sequence of Actinomadura sp. 14C53.</title>
        <authorList>
            <person name="Saricaoglu S."/>
            <person name="Isik K."/>
        </authorList>
    </citation>
    <scope>NUCLEOTIDE SEQUENCE [LARGE SCALE GENOMIC DNA]</scope>
    <source>
        <strain evidence="2 3">14C53</strain>
    </source>
</reference>
<keyword evidence="3" id="KW-1185">Reference proteome</keyword>
<evidence type="ECO:0000313" key="3">
    <source>
        <dbReference type="Proteomes" id="UP000309174"/>
    </source>
</evidence>
<evidence type="ECO:0000313" key="2">
    <source>
        <dbReference type="EMBL" id="TMQ90290.1"/>
    </source>
</evidence>
<keyword evidence="1" id="KW-0472">Membrane</keyword>
<organism evidence="2 3">
    <name type="scientific">Actinomadura soli</name>
    <dbReference type="NCBI Taxonomy" id="2508997"/>
    <lineage>
        <taxon>Bacteria</taxon>
        <taxon>Bacillati</taxon>
        <taxon>Actinomycetota</taxon>
        <taxon>Actinomycetes</taxon>
        <taxon>Streptosporangiales</taxon>
        <taxon>Thermomonosporaceae</taxon>
        <taxon>Actinomadura</taxon>
    </lineage>
</organism>
<feature type="transmembrane region" description="Helical" evidence="1">
    <location>
        <begin position="25"/>
        <end position="49"/>
    </location>
</feature>
<dbReference type="EMBL" id="VCKW01000306">
    <property type="protein sequence ID" value="TMQ90290.1"/>
    <property type="molecule type" value="Genomic_DNA"/>
</dbReference>
<feature type="transmembrane region" description="Helical" evidence="1">
    <location>
        <begin position="56"/>
        <end position="77"/>
    </location>
</feature>
<evidence type="ECO:0000256" key="1">
    <source>
        <dbReference type="SAM" id="Phobius"/>
    </source>
</evidence>
<accession>A0A5C4J0V2</accession>
<feature type="transmembrane region" description="Helical" evidence="1">
    <location>
        <begin position="83"/>
        <end position="101"/>
    </location>
</feature>
<protein>
    <submittedName>
        <fullName evidence="2">Uncharacterized protein</fullName>
    </submittedName>
</protein>
<comment type="caution">
    <text evidence="2">The sequence shown here is derived from an EMBL/GenBank/DDBJ whole genome shotgun (WGS) entry which is preliminary data.</text>
</comment>
<keyword evidence="1" id="KW-1133">Transmembrane helix</keyword>
<keyword evidence="1" id="KW-0812">Transmembrane</keyword>
<dbReference type="Proteomes" id="UP000309174">
    <property type="component" value="Unassembled WGS sequence"/>
</dbReference>
<sequence>MSAARTGLAPAEVARLLDNLQGLPAVAVGSGLFVAGHILGVVLLGIALWRGRIIPAWAGIALIASQPLHAIFAAALPNAALDGLAWGLTAVGFAAAAPAVARGRDGSAR</sequence>
<name>A0A5C4J0V2_9ACTN</name>
<gene>
    <name evidence="2" type="ORF">ETD83_36085</name>
</gene>